<name>A0A1D3KZV5_9EURY</name>
<dbReference type="GO" id="GO:0010181">
    <property type="term" value="F:FMN binding"/>
    <property type="evidence" value="ECO:0007669"/>
    <property type="project" value="InterPro"/>
</dbReference>
<evidence type="ECO:0000313" key="2">
    <source>
        <dbReference type="EMBL" id="SCG84855.1"/>
    </source>
</evidence>
<dbReference type="InterPro" id="IPR026816">
    <property type="entry name" value="Flavodoxin_dom"/>
</dbReference>
<dbReference type="Pfam" id="PF12724">
    <property type="entry name" value="Flavodoxin_5"/>
    <property type="match status" value="1"/>
</dbReference>
<dbReference type="Gene3D" id="3.40.50.360">
    <property type="match status" value="1"/>
</dbReference>
<organism evidence="2 3">
    <name type="scientific">Methanobacterium congolense</name>
    <dbReference type="NCBI Taxonomy" id="118062"/>
    <lineage>
        <taxon>Archaea</taxon>
        <taxon>Methanobacteriati</taxon>
        <taxon>Methanobacteriota</taxon>
        <taxon>Methanomada group</taxon>
        <taxon>Methanobacteria</taxon>
        <taxon>Methanobacteriales</taxon>
        <taxon>Methanobacteriaceae</taxon>
        <taxon>Methanobacterium</taxon>
    </lineage>
</organism>
<dbReference type="EMBL" id="LT607756">
    <property type="protein sequence ID" value="SCG84855.1"/>
    <property type="molecule type" value="Genomic_DNA"/>
</dbReference>
<dbReference type="PATRIC" id="fig|129848.4.peg.277"/>
<protein>
    <submittedName>
        <fullName evidence="2">Flavodoxin</fullName>
    </submittedName>
</protein>
<dbReference type="Proteomes" id="UP000094707">
    <property type="component" value="Chromosome I"/>
</dbReference>
<dbReference type="SUPFAM" id="SSF52218">
    <property type="entry name" value="Flavoproteins"/>
    <property type="match status" value="1"/>
</dbReference>
<accession>A0A1D3KZV5</accession>
<dbReference type="InterPro" id="IPR052200">
    <property type="entry name" value="Protoporphyrinogen_IX_DH"/>
</dbReference>
<gene>
    <name evidence="2" type="ORF">MCBB_0273</name>
</gene>
<feature type="domain" description="Flavodoxin-like" evidence="1">
    <location>
        <begin position="17"/>
        <end position="189"/>
    </location>
</feature>
<proteinExistence type="predicted"/>
<dbReference type="KEGG" id="mcub:MCBB_0273"/>
<dbReference type="PANTHER" id="PTHR38030">
    <property type="entry name" value="PROTOPORPHYRINOGEN IX DEHYDROGENASE [MENAQUINONE]"/>
    <property type="match status" value="1"/>
</dbReference>
<keyword evidence="3" id="KW-1185">Reference proteome</keyword>
<dbReference type="AlphaFoldDB" id="A0A1D3KZV5"/>
<dbReference type="GO" id="GO:0070819">
    <property type="term" value="F:menaquinone-dependent protoporphyrinogen oxidase activity"/>
    <property type="evidence" value="ECO:0007669"/>
    <property type="project" value="TreeGrafter"/>
</dbReference>
<dbReference type="PANTHER" id="PTHR38030:SF2">
    <property type="entry name" value="PROTOPORPHYRINOGEN IX DEHYDROGENASE [QUINONE]"/>
    <property type="match status" value="1"/>
</dbReference>
<dbReference type="GO" id="GO:0006783">
    <property type="term" value="P:heme biosynthetic process"/>
    <property type="evidence" value="ECO:0007669"/>
    <property type="project" value="TreeGrafter"/>
</dbReference>
<dbReference type="STRING" id="118062.MCBB_0273"/>
<evidence type="ECO:0000313" key="3">
    <source>
        <dbReference type="Proteomes" id="UP000094707"/>
    </source>
</evidence>
<reference evidence="2 3" key="1">
    <citation type="submission" date="2016-08" db="EMBL/GenBank/DDBJ databases">
        <authorList>
            <person name="Seilhamer J.J."/>
        </authorList>
    </citation>
    <scope>NUCLEOTIDE SEQUENCE [LARGE SCALE GENOMIC DNA]</scope>
    <source>
        <strain evidence="2">Buetzberg</strain>
    </source>
</reference>
<dbReference type="PROSITE" id="PS50902">
    <property type="entry name" value="FLAVODOXIN_LIKE"/>
    <property type="match status" value="1"/>
</dbReference>
<sequence>MNKVKKIDLKLGIEMKALIVYGTRYGTAAEIAEEMSRVMKEEGAEVDLVDSKGLKNFDITPYDLLVVGSGIKMGKWTKNALNFLKNNKEILTSKKVALFVSCGAANEEKSRAEGQEKYLDDVANKYLLNEPVATGLFGSVYDPEAKHGLMYKFTRSFIKKELEKQGIDTTKRHDYRDWDAIKEWARDLVAKNGR</sequence>
<dbReference type="InterPro" id="IPR029039">
    <property type="entry name" value="Flavoprotein-like_sf"/>
</dbReference>
<evidence type="ECO:0000259" key="1">
    <source>
        <dbReference type="PROSITE" id="PS50902"/>
    </source>
</evidence>
<dbReference type="InterPro" id="IPR008254">
    <property type="entry name" value="Flavodoxin/NO_synth"/>
</dbReference>